<proteinExistence type="predicted"/>
<sequence>MVVKVFVLGRPGSGKSTAARHLNHLMRHQDWRVKHFNDYDILWEMFLADTEHKKFQPTPHNGFDATDFTVFDDALKDLEKRAQAYMEHVDLLTIEFARDDYHMALKQFSADFLQDSYFLFLDADIETCLRRVHERVEHSETNDDHPSFSDDIFRWYYARDNKRYMAEHLKVEFGIHKLVRVIENTGPLPRFLHRIEQFTGELKRCENRLLLPALGSGR</sequence>
<name>A0A8J3N4W2_9CHLR</name>
<evidence type="ECO:0000313" key="1">
    <source>
        <dbReference type="EMBL" id="GHO94487.1"/>
    </source>
</evidence>
<accession>A0A8J3N4W2</accession>
<organism evidence="1 2">
    <name type="scientific">Reticulibacter mediterranei</name>
    <dbReference type="NCBI Taxonomy" id="2778369"/>
    <lineage>
        <taxon>Bacteria</taxon>
        <taxon>Bacillati</taxon>
        <taxon>Chloroflexota</taxon>
        <taxon>Ktedonobacteria</taxon>
        <taxon>Ktedonobacterales</taxon>
        <taxon>Reticulibacteraceae</taxon>
        <taxon>Reticulibacter</taxon>
    </lineage>
</organism>
<keyword evidence="2" id="KW-1185">Reference proteome</keyword>
<dbReference type="Pfam" id="PF13238">
    <property type="entry name" value="AAA_18"/>
    <property type="match status" value="1"/>
</dbReference>
<dbReference type="SUPFAM" id="SSF52540">
    <property type="entry name" value="P-loop containing nucleoside triphosphate hydrolases"/>
    <property type="match status" value="1"/>
</dbReference>
<dbReference type="Gene3D" id="3.40.50.300">
    <property type="entry name" value="P-loop containing nucleotide triphosphate hydrolases"/>
    <property type="match status" value="1"/>
</dbReference>
<gene>
    <name evidence="1" type="ORF">KSF_045350</name>
</gene>
<dbReference type="AlphaFoldDB" id="A0A8J3N4W2"/>
<evidence type="ECO:0000313" key="2">
    <source>
        <dbReference type="Proteomes" id="UP000597444"/>
    </source>
</evidence>
<dbReference type="Proteomes" id="UP000597444">
    <property type="component" value="Unassembled WGS sequence"/>
</dbReference>
<protein>
    <submittedName>
        <fullName evidence="1">Uncharacterized protein</fullName>
    </submittedName>
</protein>
<dbReference type="InterPro" id="IPR027417">
    <property type="entry name" value="P-loop_NTPase"/>
</dbReference>
<dbReference type="RefSeq" id="WP_220205223.1">
    <property type="nucleotide sequence ID" value="NZ_BNJK01000001.1"/>
</dbReference>
<reference evidence="1" key="1">
    <citation type="submission" date="2020-10" db="EMBL/GenBank/DDBJ databases">
        <title>Taxonomic study of unclassified bacteria belonging to the class Ktedonobacteria.</title>
        <authorList>
            <person name="Yabe S."/>
            <person name="Wang C.M."/>
            <person name="Zheng Y."/>
            <person name="Sakai Y."/>
            <person name="Cavaletti L."/>
            <person name="Monciardini P."/>
            <person name="Donadio S."/>
        </authorList>
    </citation>
    <scope>NUCLEOTIDE SEQUENCE</scope>
    <source>
        <strain evidence="1">ID150040</strain>
    </source>
</reference>
<comment type="caution">
    <text evidence="1">The sequence shown here is derived from an EMBL/GenBank/DDBJ whole genome shotgun (WGS) entry which is preliminary data.</text>
</comment>
<dbReference type="EMBL" id="BNJK01000001">
    <property type="protein sequence ID" value="GHO94487.1"/>
    <property type="molecule type" value="Genomic_DNA"/>
</dbReference>